<accession>A0ABR3BDC1</accession>
<organism evidence="1 2">
    <name type="scientific">Phycomyces blakesleeanus</name>
    <dbReference type="NCBI Taxonomy" id="4837"/>
    <lineage>
        <taxon>Eukaryota</taxon>
        <taxon>Fungi</taxon>
        <taxon>Fungi incertae sedis</taxon>
        <taxon>Mucoromycota</taxon>
        <taxon>Mucoromycotina</taxon>
        <taxon>Mucoromycetes</taxon>
        <taxon>Mucorales</taxon>
        <taxon>Phycomycetaceae</taxon>
        <taxon>Phycomyces</taxon>
    </lineage>
</organism>
<reference evidence="1 2" key="1">
    <citation type="submission" date="2024-04" db="EMBL/GenBank/DDBJ databases">
        <title>Symmetric and asymmetric DNA N6-adenine methylation regulates different biological responses in Mucorales.</title>
        <authorList>
            <consortium name="Lawrence Berkeley National Laboratory"/>
            <person name="Lax C."/>
            <person name="Mondo S.J."/>
            <person name="Osorio-Concepcion M."/>
            <person name="Muszewska A."/>
            <person name="Corrochano-Luque M."/>
            <person name="Gutierrez G."/>
            <person name="Riley R."/>
            <person name="Lipzen A."/>
            <person name="Guo J."/>
            <person name="Hundley H."/>
            <person name="Amirebrahimi M."/>
            <person name="Ng V."/>
            <person name="Lorenzo-Gutierrez D."/>
            <person name="Binder U."/>
            <person name="Yang J."/>
            <person name="Song Y."/>
            <person name="Canovas D."/>
            <person name="Navarro E."/>
            <person name="Freitag M."/>
            <person name="Gabaldon T."/>
            <person name="Grigoriev I.V."/>
            <person name="Corrochano L.M."/>
            <person name="Nicolas F.E."/>
            <person name="Garre V."/>
        </authorList>
    </citation>
    <scope>NUCLEOTIDE SEQUENCE [LARGE SCALE GENOMIC DNA]</scope>
    <source>
        <strain evidence="1 2">L51</strain>
    </source>
</reference>
<gene>
    <name evidence="1" type="ORF">J3Q64DRAFT_1693270</name>
</gene>
<dbReference type="EMBL" id="JBCLYO010000001">
    <property type="protein sequence ID" value="KAL0096837.1"/>
    <property type="molecule type" value="Genomic_DNA"/>
</dbReference>
<sequence length="193" mass="21928">MSLIAVFRKASFWVDKVTAVLTFVTVSPILVTRAVNASIFWLVDSTTARTCSNEREILGSVEATGTTGATRATGATGTTGFWAWTRGARVAFANSLRATATNHLHHSNHHILAHEHEYTLLLSHSYCYARMFGYAKTLQNVVMMPDMFLLKEYYDFFKDIYCYHTAKQVYHLSYSMKKNNIKYVTEAFNDKNK</sequence>
<evidence type="ECO:0000313" key="1">
    <source>
        <dbReference type="EMBL" id="KAL0096837.1"/>
    </source>
</evidence>
<comment type="caution">
    <text evidence="1">The sequence shown here is derived from an EMBL/GenBank/DDBJ whole genome shotgun (WGS) entry which is preliminary data.</text>
</comment>
<protein>
    <recommendedName>
        <fullName evidence="3">Fatty acid desaturase domain-containing protein</fullName>
    </recommendedName>
</protein>
<evidence type="ECO:0000313" key="2">
    <source>
        <dbReference type="Proteomes" id="UP001448207"/>
    </source>
</evidence>
<evidence type="ECO:0008006" key="3">
    <source>
        <dbReference type="Google" id="ProtNLM"/>
    </source>
</evidence>
<dbReference type="Proteomes" id="UP001448207">
    <property type="component" value="Unassembled WGS sequence"/>
</dbReference>
<name>A0ABR3BDC1_PHYBL</name>
<keyword evidence="2" id="KW-1185">Reference proteome</keyword>
<proteinExistence type="predicted"/>